<dbReference type="SUPFAM" id="SSF52266">
    <property type="entry name" value="SGNH hydrolase"/>
    <property type="match status" value="1"/>
</dbReference>
<gene>
    <name evidence="5" type="ORF">PCOL08062_LOCUS6601</name>
</gene>
<feature type="domain" description="Sialate O-acetylesterase" evidence="4">
    <location>
        <begin position="2"/>
        <end position="260"/>
    </location>
</feature>
<dbReference type="PANTHER" id="PTHR31988">
    <property type="entry name" value="ESTERASE, PUTATIVE (DUF303)-RELATED"/>
    <property type="match status" value="1"/>
</dbReference>
<dbReference type="Pfam" id="PF03629">
    <property type="entry name" value="SASA"/>
    <property type="match status" value="1"/>
</dbReference>
<dbReference type="Gene3D" id="3.40.50.1110">
    <property type="entry name" value="SGNH hydrolase"/>
    <property type="match status" value="1"/>
</dbReference>
<protein>
    <recommendedName>
        <fullName evidence="6">Sialate O-acetylesterase domain-containing protein</fullName>
    </recommendedName>
</protein>
<dbReference type="PANTHER" id="PTHR31988:SF19">
    <property type="entry name" value="9-O-ACETYL-N-ACETYLNEURAMINIC ACID DEACETYLASE-RELATED"/>
    <property type="match status" value="1"/>
</dbReference>
<reference evidence="5" key="1">
    <citation type="submission" date="2021-01" db="EMBL/GenBank/DDBJ databases">
        <authorList>
            <person name="Corre E."/>
            <person name="Pelletier E."/>
            <person name="Niang G."/>
            <person name="Scheremetjew M."/>
            <person name="Finn R."/>
            <person name="Kale V."/>
            <person name="Holt S."/>
            <person name="Cochrane G."/>
            <person name="Meng A."/>
            <person name="Brown T."/>
            <person name="Cohen L."/>
        </authorList>
    </citation>
    <scope>NUCLEOTIDE SEQUENCE</scope>
    <source>
        <strain evidence="5">CCMP1413</strain>
    </source>
</reference>
<sequence length="730" mass="78359">MDIYVVAGQSNAAGRGGVRRDAQGVKAWDGDVSHLPPCVASGSAGAAVFSFRPDEGWAAAVEPLHAGLERKGKVAGVGFATVMAERVRAHTGAHASVGVVPCAHGETAVREWEAGSGWCYAEMCARVRAALAAAPPHSGVRGLVFFQGESDCAEEGTARVWPAAAAEVVRSFARELGQPRLAAVFVLPSPLPDAPNGRALCKHIEVLRVASAEFDLARSLAPDADACVIDAQALPLEADGVHLTSAAQALLGRRIADAFVCGADALLPEVSVLMPCRNAMPWLALAVGSVLLQRSVRLELIAVDDSSVDGSGEFLDELAALLEEGRVGDGSDTDAAAASAAQRAVEAAIARAERGETPETDWDRTQWEACDDCKVLTAHGLAAAWRAQRAAGVVDTRLVVRRVRAFGPSGQGRALNAALHAARAPLVGEMESDDVRPLNTYAVLCEELLEGGSELDGVASCVGLCGWEREGMQRYARWQNGLVTNEEMERGRWLEIPAMRASGLYRAGALRSVLCGYRDLWEMDADVNDREERDARGNESSGLKRRRVVVDCAVPEGVDAYAAAAARPPEGWWPVDSDFWMRWFAAGLRIRKVTQELYLWRQYPAQSTRTHSRCSLERLRACKAYHLMQQLRTLHAAQIGNTGASALPPVEVWGVGTSLDGWVQTLSALDVRARKVEHKPGAPMPKPPKGGHARGERPARLFAYGMPKARAKILNTAKDFDTNWDIFVGS</sequence>
<keyword evidence="1" id="KW-0378">Hydrolase</keyword>
<dbReference type="CDD" id="cd00761">
    <property type="entry name" value="Glyco_tranf_GTA_type"/>
    <property type="match status" value="1"/>
</dbReference>
<dbReference type="Pfam" id="PF00535">
    <property type="entry name" value="Glycos_transf_2"/>
    <property type="match status" value="1"/>
</dbReference>
<accession>A0A7R9TND7</accession>
<evidence type="ECO:0000256" key="1">
    <source>
        <dbReference type="ARBA" id="ARBA00022801"/>
    </source>
</evidence>
<proteinExistence type="predicted"/>
<dbReference type="InterPro" id="IPR005181">
    <property type="entry name" value="SASA"/>
</dbReference>
<evidence type="ECO:0000256" key="2">
    <source>
        <dbReference type="SAM" id="MobiDB-lite"/>
    </source>
</evidence>
<name>A0A7R9TND7_9VIRI</name>
<evidence type="ECO:0008006" key="6">
    <source>
        <dbReference type="Google" id="ProtNLM"/>
    </source>
</evidence>
<evidence type="ECO:0000259" key="4">
    <source>
        <dbReference type="Pfam" id="PF03629"/>
    </source>
</evidence>
<dbReference type="Gene3D" id="3.90.550.10">
    <property type="entry name" value="Spore Coat Polysaccharide Biosynthesis Protein SpsA, Chain A"/>
    <property type="match status" value="1"/>
</dbReference>
<dbReference type="InterPro" id="IPR029044">
    <property type="entry name" value="Nucleotide-diphossugar_trans"/>
</dbReference>
<organism evidence="5">
    <name type="scientific">Prasinoderma coloniale</name>
    <dbReference type="NCBI Taxonomy" id="156133"/>
    <lineage>
        <taxon>Eukaryota</taxon>
        <taxon>Viridiplantae</taxon>
        <taxon>Prasinodermophyta</taxon>
        <taxon>Prasinodermophyceae</taxon>
        <taxon>Prasinodermales</taxon>
        <taxon>Prasinodermaceae</taxon>
        <taxon>Prasinoderma</taxon>
    </lineage>
</organism>
<evidence type="ECO:0000259" key="3">
    <source>
        <dbReference type="Pfam" id="PF00535"/>
    </source>
</evidence>
<dbReference type="EMBL" id="HBDZ01008630">
    <property type="protein sequence ID" value="CAD8240398.1"/>
    <property type="molecule type" value="Transcribed_RNA"/>
</dbReference>
<feature type="domain" description="Glycosyltransferase 2-like" evidence="3">
    <location>
        <begin position="271"/>
        <end position="323"/>
    </location>
</feature>
<dbReference type="InterPro" id="IPR052940">
    <property type="entry name" value="Carb_Esterase_6"/>
</dbReference>
<dbReference type="SUPFAM" id="SSF53448">
    <property type="entry name" value="Nucleotide-diphospho-sugar transferases"/>
    <property type="match status" value="1"/>
</dbReference>
<evidence type="ECO:0000313" key="5">
    <source>
        <dbReference type="EMBL" id="CAD8240398.1"/>
    </source>
</evidence>
<dbReference type="InterPro" id="IPR001173">
    <property type="entry name" value="Glyco_trans_2-like"/>
</dbReference>
<feature type="region of interest" description="Disordered" evidence="2">
    <location>
        <begin position="677"/>
        <end position="696"/>
    </location>
</feature>
<dbReference type="InterPro" id="IPR036514">
    <property type="entry name" value="SGNH_hydro_sf"/>
</dbReference>
<dbReference type="AlphaFoldDB" id="A0A7R9TND7"/>
<dbReference type="GO" id="GO:0016787">
    <property type="term" value="F:hydrolase activity"/>
    <property type="evidence" value="ECO:0007669"/>
    <property type="project" value="UniProtKB-KW"/>
</dbReference>